<dbReference type="PANTHER" id="PTHR46730:SF4">
    <property type="entry name" value="POLYCYSTIC KIDNEY DISEASE PROTEIN 1-LIKE 1"/>
    <property type="match status" value="1"/>
</dbReference>
<keyword evidence="3" id="KW-0677">Repeat</keyword>
<evidence type="ECO:0000259" key="6">
    <source>
        <dbReference type="PROSITE" id="PS50093"/>
    </source>
</evidence>
<feature type="domain" description="PKD" evidence="6">
    <location>
        <begin position="1568"/>
        <end position="1619"/>
    </location>
</feature>
<comment type="caution">
    <text evidence="7">The sequence shown here is derived from an EMBL/GenBank/DDBJ whole genome shotgun (WGS) entry which is preliminary data.</text>
</comment>
<dbReference type="OrthoDB" id="9773411at2"/>
<evidence type="ECO:0000313" key="8">
    <source>
        <dbReference type="Proteomes" id="UP000252706"/>
    </source>
</evidence>
<evidence type="ECO:0000313" key="7">
    <source>
        <dbReference type="EMBL" id="RBW50755.1"/>
    </source>
</evidence>
<gene>
    <name evidence="7" type="ORF">DS909_19550</name>
</gene>
<comment type="subcellular location">
    <subcellularLocation>
        <location evidence="1">Membrane</location>
        <topology evidence="1">Multi-pass membrane protein</topology>
    </subcellularLocation>
</comment>
<dbReference type="EMBL" id="QOCE01000047">
    <property type="protein sequence ID" value="RBW50755.1"/>
    <property type="molecule type" value="Genomic_DNA"/>
</dbReference>
<dbReference type="PANTHER" id="PTHR46730">
    <property type="entry name" value="POLYCYSTIN-1"/>
    <property type="match status" value="1"/>
</dbReference>
<dbReference type="InterPro" id="IPR013783">
    <property type="entry name" value="Ig-like_fold"/>
</dbReference>
<organism evidence="7 8">
    <name type="scientific">Phaeobacter gallaeciensis</name>
    <dbReference type="NCBI Taxonomy" id="60890"/>
    <lineage>
        <taxon>Bacteria</taxon>
        <taxon>Pseudomonadati</taxon>
        <taxon>Pseudomonadota</taxon>
        <taxon>Alphaproteobacteria</taxon>
        <taxon>Rhodobacterales</taxon>
        <taxon>Roseobacteraceae</taxon>
        <taxon>Phaeobacter</taxon>
    </lineage>
</organism>
<dbReference type="PROSITE" id="PS50093">
    <property type="entry name" value="PKD"/>
    <property type="match status" value="15"/>
</dbReference>
<dbReference type="Proteomes" id="UP000252706">
    <property type="component" value="Unassembled WGS sequence"/>
</dbReference>
<feature type="domain" description="PKD" evidence="6">
    <location>
        <begin position="1374"/>
        <end position="1438"/>
    </location>
</feature>
<dbReference type="SUPFAM" id="SSF49299">
    <property type="entry name" value="PKD domain"/>
    <property type="match status" value="15"/>
</dbReference>
<proteinExistence type="predicted"/>
<feature type="domain" description="PKD" evidence="6">
    <location>
        <begin position="677"/>
        <end position="751"/>
    </location>
</feature>
<dbReference type="InterPro" id="IPR000601">
    <property type="entry name" value="PKD_dom"/>
</dbReference>
<evidence type="ECO:0000256" key="3">
    <source>
        <dbReference type="ARBA" id="ARBA00022737"/>
    </source>
</evidence>
<keyword evidence="5" id="KW-0472">Membrane</keyword>
<reference evidence="7 8" key="1">
    <citation type="submission" date="2018-07" db="EMBL/GenBank/DDBJ databases">
        <title>Modular assembly of carbohydrate-degrading microbial communities in the ocean.</title>
        <authorList>
            <person name="Enke T.N."/>
            <person name="Datta M.S."/>
            <person name="Schwartzman J.A."/>
            <person name="Cermak N."/>
            <person name="Schmitz D.A."/>
            <person name="Barrere J."/>
            <person name="Cordero O.X."/>
        </authorList>
    </citation>
    <scope>NUCLEOTIDE SEQUENCE [LARGE SCALE GENOMIC DNA]</scope>
    <source>
        <strain evidence="7 8">C3M10</strain>
    </source>
</reference>
<accession>A0A366WL65</accession>
<feature type="domain" description="PKD" evidence="6">
    <location>
        <begin position="1113"/>
        <end position="1182"/>
    </location>
</feature>
<dbReference type="Gene3D" id="2.60.40.10">
    <property type="entry name" value="Immunoglobulins"/>
    <property type="match status" value="15"/>
</dbReference>
<dbReference type="GO" id="GO:0006816">
    <property type="term" value="P:calcium ion transport"/>
    <property type="evidence" value="ECO:0007669"/>
    <property type="project" value="TreeGrafter"/>
</dbReference>
<feature type="domain" description="PKD" evidence="6">
    <location>
        <begin position="1289"/>
        <end position="1367"/>
    </location>
</feature>
<feature type="domain" description="PKD" evidence="6">
    <location>
        <begin position="967"/>
        <end position="1015"/>
    </location>
</feature>
<dbReference type="SMART" id="SM00089">
    <property type="entry name" value="PKD"/>
    <property type="match status" value="15"/>
</dbReference>
<dbReference type="GO" id="GO:0005261">
    <property type="term" value="F:monoatomic cation channel activity"/>
    <property type="evidence" value="ECO:0007669"/>
    <property type="project" value="TreeGrafter"/>
</dbReference>
<evidence type="ECO:0000256" key="4">
    <source>
        <dbReference type="ARBA" id="ARBA00022989"/>
    </source>
</evidence>
<feature type="domain" description="PKD" evidence="6">
    <location>
        <begin position="851"/>
        <end position="922"/>
    </location>
</feature>
<feature type="domain" description="PKD" evidence="6">
    <location>
        <begin position="1026"/>
        <end position="1096"/>
    </location>
</feature>
<sequence length="1640" mass="172436">MLRLNNGCRVLGAKSAKEETTMGMIRIWAAVTLAVALSLGGAQAQTLVSDGILVVYGPKAPSREGDVDRREQVFFSVPADLKDRVYVRLFDPEVGGSDDFTYGGAGDSETTFRLFGGEGAFSQAERPEPIADSAREPRLVPYDPVTQPGKVIKEKAYGSDRKTDGRWVTLGVVKSRQGEVIDGRAYFRIDVQGSKGNDGNGFSLDVSLSRDRSRAPDGLQMFAYRPTVRWSANKAATQVWFTRTIDGPMQVQSFDGANGTLALVTDYADLGLRISGQDFWTSDTVETSEINLAISLEGGFETPNDVTLAVFDANGDPVPLSMPPRRAPTPARPTAMAIGRPLADCRSVAFDASTSTGASPLGHLWDFGDGQTSTEPVIAHRYSEPGRYLARLEILEPGNRPGRGDALTVPVHVRNAPVAVPGGDIIVAPGQPVDFDGSGSQASDSPISGYLWNFGDGNKAQGAQAQNVYTTPGQYRAVLRVQDDSLHPCNFGTAIRRVIVNVPPVAEAGTDQSAIVGQSVIASGGASYDVDGLIETWRWDMGDGTVLEGQTVTHQYAQSGTYQVGLTVIDNSGVANNQATDVMRVQVNAPPVPSFTIPERPISVSEVAVLDGSASVDADGHILSYIWDFGDGAIGEGPVASYAWTQPGEFTVILSVEDDSGTDTALQSVSMVVRVDAAPVANAGPDQLVSTSEVMFDGGQSQDPDGAVTEWLWDFGDGKTAMGQQVTHAFLRAGVYTVALRVRDDSGAPLNVDRDTMLVTINAAPIADAGPGQVVAPDEEFVISGRASVDPDGEVSQYLWTFPDGTTQTGQRAAHSLSEPGLHRIRLRVADNFQGTPSEDEAEVLISVNAPPVAVAGADRLIAPGDTLEFDAGHSFDPDGQLASYRWVFDDLGTPLDAMTVERAYLSPGVWSAQLVVTDNSGVLNGTASDDLTVRVNHPPVAVAGEAIETDRLYVSFDASGSKDADGDALIHQWDFGDGSAPVFGEQVTHVYARAGVFPVTLRVDDGTGLSNAQAVDATTVTIKARPVADAGGNRDVCSGEPILFDASASTDPDGGLLLYEWDFGDQTGSDLINPTKTYELPGIYPVTLSVRNESGTDHGTSLDRIAALVREGPIAAAGEDRTVCSNQLVRFDGSESTDADGAVNAYAWTFGDGGNGSGATPVHIFTRPGDYAVTLTITGDAQGACSPLDSDVANIRVVAAPSLSIVGSERAAVGRPAGFSADIEQLGGAKLQSLTWSFSDGETATGQDVTHVFDVAGEYFVTLNAELTGGTEGCNALEIRRKVLVNAAPEPVIDAPDRVAVGQDVRFDAGKSVDKDGAITYFGWAFGDGSTGTSVSTVHRFDTPGTYEVTLTAQDDSGVGNSSASVVHKIAVHPAPVAGLVSPGAVCPGVGLPWSVAADADTQVDWSFGDGATAQGATVTHAFDRPGLFPVRASLDDGDALLSSRRSEEIYVRVNAEPIALAGPDRVVCPGTPVVFDASASGDLDGALQSWVWEFSDGVQLEGQRVERIFENSADLMVSLHVRDDSQAQGCNIGTDTARVLVNAPPVVDAGADRNIQIGAAHDVERFEAIDVTDPDGQGVRISWDFDDGATASGAVVRHRFASAGDYTVTVKAEDATGLSCGISYDSTKVSAFERGQDG</sequence>
<dbReference type="CDD" id="cd00146">
    <property type="entry name" value="PKD"/>
    <property type="match status" value="12"/>
</dbReference>
<keyword evidence="4" id="KW-1133">Transmembrane helix</keyword>
<name>A0A366WL65_9RHOB</name>
<feature type="domain" description="PKD" evidence="6">
    <location>
        <begin position="440"/>
        <end position="483"/>
    </location>
</feature>
<feature type="domain" description="PKD" evidence="6">
    <location>
        <begin position="1234"/>
        <end position="1266"/>
    </location>
</feature>
<dbReference type="InterPro" id="IPR022409">
    <property type="entry name" value="PKD/Chitinase_dom"/>
</dbReference>
<dbReference type="GO" id="GO:0005886">
    <property type="term" value="C:plasma membrane"/>
    <property type="evidence" value="ECO:0007669"/>
    <property type="project" value="TreeGrafter"/>
</dbReference>
<keyword evidence="2" id="KW-0812">Transmembrane</keyword>
<dbReference type="Pfam" id="PF18911">
    <property type="entry name" value="PKD_4"/>
    <property type="match status" value="15"/>
</dbReference>
<feature type="domain" description="PKD" evidence="6">
    <location>
        <begin position="359"/>
        <end position="394"/>
    </location>
</feature>
<protein>
    <recommendedName>
        <fullName evidence="6">PKD domain-containing protein</fullName>
    </recommendedName>
</protein>
<feature type="domain" description="PKD" evidence="6">
    <location>
        <begin position="503"/>
        <end position="582"/>
    </location>
</feature>
<dbReference type="InterPro" id="IPR035986">
    <property type="entry name" value="PKD_dom_sf"/>
</dbReference>
<feature type="domain" description="PKD" evidence="6">
    <location>
        <begin position="764"/>
        <end position="832"/>
    </location>
</feature>
<evidence type="ECO:0000256" key="2">
    <source>
        <dbReference type="ARBA" id="ARBA00022692"/>
    </source>
</evidence>
<feature type="domain" description="PKD" evidence="6">
    <location>
        <begin position="1458"/>
        <end position="1525"/>
    </location>
</feature>
<evidence type="ECO:0000256" key="5">
    <source>
        <dbReference type="ARBA" id="ARBA00023136"/>
    </source>
</evidence>
<evidence type="ECO:0000256" key="1">
    <source>
        <dbReference type="ARBA" id="ARBA00004141"/>
    </source>
</evidence>
<feature type="domain" description="PKD" evidence="6">
    <location>
        <begin position="620"/>
        <end position="678"/>
    </location>
</feature>